<keyword evidence="5" id="KW-0282">Flagellum</keyword>
<dbReference type="PANTHER" id="PTHR21648:SF0">
    <property type="entry name" value="RADIAL SPOKE HEAD PROTEIN 3 HOMOLOG"/>
    <property type="match status" value="1"/>
</dbReference>
<dbReference type="AlphaFoldDB" id="A0A6G0X9I3"/>
<comment type="caution">
    <text evidence="9">The sequence shown here is derived from an EMBL/GenBank/DDBJ whole genome shotgun (WGS) entry which is preliminary data.</text>
</comment>
<evidence type="ECO:0000256" key="2">
    <source>
        <dbReference type="ARBA" id="ARBA00006737"/>
    </source>
</evidence>
<keyword evidence="6" id="KW-0969">Cilium</keyword>
<accession>A0A6G0X9I3</accession>
<name>A0A6G0X9I3_9STRA</name>
<proteinExistence type="inferred from homology"/>
<gene>
    <name evidence="9" type="ORF">Ae201684_007062</name>
</gene>
<keyword evidence="10" id="KW-1185">Reference proteome</keyword>
<keyword evidence="8" id="KW-0966">Cell projection</keyword>
<evidence type="ECO:0000256" key="1">
    <source>
        <dbReference type="ARBA" id="ARBA00004611"/>
    </source>
</evidence>
<evidence type="ECO:0000256" key="3">
    <source>
        <dbReference type="ARBA" id="ARBA00022490"/>
    </source>
</evidence>
<dbReference type="GO" id="GO:0005929">
    <property type="term" value="C:cilium"/>
    <property type="evidence" value="ECO:0007669"/>
    <property type="project" value="TreeGrafter"/>
</dbReference>
<keyword evidence="3" id="KW-0963">Cytoplasm</keyword>
<protein>
    <submittedName>
        <fullName evidence="9">Uncharacterized protein</fullName>
    </submittedName>
</protein>
<dbReference type="Proteomes" id="UP000481153">
    <property type="component" value="Unassembled WGS sequence"/>
</dbReference>
<keyword evidence="4" id="KW-0597">Phosphoprotein</keyword>
<dbReference type="EMBL" id="VJMJ01000088">
    <property type="protein sequence ID" value="KAF0736612.1"/>
    <property type="molecule type" value="Genomic_DNA"/>
</dbReference>
<dbReference type="InterPro" id="IPR009290">
    <property type="entry name" value="Radial_spoke_3"/>
</dbReference>
<evidence type="ECO:0000256" key="8">
    <source>
        <dbReference type="ARBA" id="ARBA00023273"/>
    </source>
</evidence>
<organism evidence="9 10">
    <name type="scientific">Aphanomyces euteiches</name>
    <dbReference type="NCBI Taxonomy" id="100861"/>
    <lineage>
        <taxon>Eukaryota</taxon>
        <taxon>Sar</taxon>
        <taxon>Stramenopiles</taxon>
        <taxon>Oomycota</taxon>
        <taxon>Saprolegniomycetes</taxon>
        <taxon>Saprolegniales</taxon>
        <taxon>Verrucalvaceae</taxon>
        <taxon>Aphanomyces</taxon>
    </lineage>
</organism>
<sequence length="235" mass="26112">MEVQPMLEVLVQKTIKQALCEVEREVELKNIATYLEELHTNKALEADKVRELVAAAKEAYAVKSRKKEEQKQLLAEFDQVNEKVAAASLGRTLAAQVLADTMTSLTAKGVFYDPLHKQVEGHFMKWMYETADSHVRSRKIGQTLLEDVVGESLRHQTILQHVASIRDGATGMLTLNCSHKNYGIDQIGPLVLPSQNLSSVGEVEAYLQRWIDANAPSVARPPGGFLADLIPRLNP</sequence>
<reference evidence="9 10" key="1">
    <citation type="submission" date="2019-07" db="EMBL/GenBank/DDBJ databases">
        <title>Genomics analysis of Aphanomyces spp. identifies a new class of oomycete effector associated with host adaptation.</title>
        <authorList>
            <person name="Gaulin E."/>
        </authorList>
    </citation>
    <scope>NUCLEOTIDE SEQUENCE [LARGE SCALE GENOMIC DNA]</scope>
    <source>
        <strain evidence="9 10">ATCC 201684</strain>
    </source>
</reference>
<evidence type="ECO:0000313" key="10">
    <source>
        <dbReference type="Proteomes" id="UP000481153"/>
    </source>
</evidence>
<dbReference type="PANTHER" id="PTHR21648">
    <property type="entry name" value="FLAGELLAR RADIAL SPOKE PROTEIN 3"/>
    <property type="match status" value="1"/>
</dbReference>
<evidence type="ECO:0000256" key="5">
    <source>
        <dbReference type="ARBA" id="ARBA00022846"/>
    </source>
</evidence>
<evidence type="ECO:0000256" key="7">
    <source>
        <dbReference type="ARBA" id="ARBA00023212"/>
    </source>
</evidence>
<evidence type="ECO:0000256" key="4">
    <source>
        <dbReference type="ARBA" id="ARBA00022553"/>
    </source>
</evidence>
<comment type="subcellular location">
    <subcellularLocation>
        <location evidence="1">Cytoplasm</location>
        <location evidence="1">Cytoskeleton</location>
        <location evidence="1">Flagellum axoneme</location>
    </subcellularLocation>
</comment>
<dbReference type="Pfam" id="PF06098">
    <property type="entry name" value="Radial_spoke_3"/>
    <property type="match status" value="1"/>
</dbReference>
<dbReference type="VEuPathDB" id="FungiDB:AeMF1_018285"/>
<comment type="similarity">
    <text evidence="2">Belongs to the flagellar radial spoke RSP3 family.</text>
</comment>
<keyword evidence="7" id="KW-0206">Cytoskeleton</keyword>
<evidence type="ECO:0000256" key="6">
    <source>
        <dbReference type="ARBA" id="ARBA00023069"/>
    </source>
</evidence>
<evidence type="ECO:0000313" key="9">
    <source>
        <dbReference type="EMBL" id="KAF0736612.1"/>
    </source>
</evidence>